<evidence type="ECO:0000313" key="1">
    <source>
        <dbReference type="EMBL" id="NHT75131.1"/>
    </source>
</evidence>
<dbReference type="AlphaFoldDB" id="A0AA43ZDG3"/>
<gene>
    <name evidence="1" type="ORF">G8E10_05095</name>
</gene>
<dbReference type="RefSeq" id="WP_167127577.1">
    <property type="nucleotide sequence ID" value="NZ_JAANCM010000002.1"/>
</dbReference>
<comment type="caution">
    <text evidence="1">The sequence shown here is derived from an EMBL/GenBank/DDBJ whole genome shotgun (WGS) entry which is preliminary data.</text>
</comment>
<dbReference type="Proteomes" id="UP001155840">
    <property type="component" value="Unassembled WGS sequence"/>
</dbReference>
<evidence type="ECO:0000313" key="2">
    <source>
        <dbReference type="Proteomes" id="UP001155840"/>
    </source>
</evidence>
<reference evidence="1" key="1">
    <citation type="submission" date="2020-03" db="EMBL/GenBank/DDBJ databases">
        <title>Ferranicluibacter endophyticum gen. nov., sp. nov., a new genus isolated from Rubus ulmifolius Schott. stem.</title>
        <authorList>
            <person name="Roca-Couso R."/>
            <person name="Flores-Felix J.D."/>
            <person name="Igual J.M."/>
            <person name="Rivas R."/>
        </authorList>
    </citation>
    <scope>NUCLEOTIDE SEQUENCE</scope>
    <source>
        <strain evidence="1">CRRU44</strain>
    </source>
</reference>
<name>A0AA43ZDG3_9HYPH</name>
<proteinExistence type="predicted"/>
<sequence>MRKARHASVLRFPLCRLRLVANAVSDSVEAGLSSTAAMEMNAGTVHPYSA</sequence>
<keyword evidence="2" id="KW-1185">Reference proteome</keyword>
<accession>A0AA43ZDG3</accession>
<organism evidence="1 2">
    <name type="scientific">Ferranicluibacter rubi</name>
    <dbReference type="NCBI Taxonomy" id="2715133"/>
    <lineage>
        <taxon>Bacteria</taxon>
        <taxon>Pseudomonadati</taxon>
        <taxon>Pseudomonadota</taxon>
        <taxon>Alphaproteobacteria</taxon>
        <taxon>Hyphomicrobiales</taxon>
        <taxon>Rhizobiaceae</taxon>
        <taxon>Ferranicluibacter</taxon>
    </lineage>
</organism>
<dbReference type="EMBL" id="JAANCM010000002">
    <property type="protein sequence ID" value="NHT75131.1"/>
    <property type="molecule type" value="Genomic_DNA"/>
</dbReference>
<protein>
    <submittedName>
        <fullName evidence="1">Uncharacterized protein</fullName>
    </submittedName>
</protein>